<accession>A0A072NK61</accession>
<dbReference type="Proteomes" id="UP000027936">
    <property type="component" value="Unassembled WGS sequence"/>
</dbReference>
<evidence type="ECO:0000313" key="3">
    <source>
        <dbReference type="Proteomes" id="UP000027936"/>
    </source>
</evidence>
<reference evidence="2 3" key="1">
    <citation type="submission" date="2014-04" db="EMBL/GenBank/DDBJ databases">
        <title>Draft genome sequence of Bacillus azotoformans MEV2011, a (co-) denitrifying strain unable to grow in the presence of oxygen.</title>
        <authorList>
            <person name="Nielsen M."/>
            <person name="Schreiber L."/>
            <person name="Finster K."/>
            <person name="Schramm A."/>
        </authorList>
    </citation>
    <scope>NUCLEOTIDE SEQUENCE [LARGE SCALE GENOMIC DNA]</scope>
    <source>
        <strain evidence="2 3">MEV2011</strain>
    </source>
</reference>
<gene>
    <name evidence="2" type="ORF">M670_02492</name>
</gene>
<organism evidence="2 3">
    <name type="scientific">Schinkia azotoformans MEV2011</name>
    <dbReference type="NCBI Taxonomy" id="1348973"/>
    <lineage>
        <taxon>Bacteria</taxon>
        <taxon>Bacillati</taxon>
        <taxon>Bacillota</taxon>
        <taxon>Bacilli</taxon>
        <taxon>Bacillales</taxon>
        <taxon>Bacillaceae</taxon>
        <taxon>Calidifontibacillus/Schinkia group</taxon>
        <taxon>Schinkia</taxon>
    </lineage>
</organism>
<dbReference type="RefSeq" id="WP_035195838.1">
    <property type="nucleotide sequence ID" value="NZ_JJRY01000009.1"/>
</dbReference>
<keyword evidence="1" id="KW-0812">Transmembrane</keyword>
<feature type="transmembrane region" description="Helical" evidence="1">
    <location>
        <begin position="20"/>
        <end position="45"/>
    </location>
</feature>
<protein>
    <submittedName>
        <fullName evidence="2">Uncharacterized protein</fullName>
    </submittedName>
</protein>
<evidence type="ECO:0000256" key="1">
    <source>
        <dbReference type="SAM" id="Phobius"/>
    </source>
</evidence>
<evidence type="ECO:0000313" key="2">
    <source>
        <dbReference type="EMBL" id="KEF38074.1"/>
    </source>
</evidence>
<sequence>MDQNQSQKYEFLSEDPNVKTLPIMLSLIIGAFFAVLNETLLNIALTTFMHEFHITLPTVQWMATGSSEKRTRDIRTIEAITRW</sequence>
<dbReference type="InterPro" id="IPR036259">
    <property type="entry name" value="MFS_trans_sf"/>
</dbReference>
<comment type="caution">
    <text evidence="2">The sequence shown here is derived from an EMBL/GenBank/DDBJ whole genome shotgun (WGS) entry which is preliminary data.</text>
</comment>
<dbReference type="SUPFAM" id="SSF103473">
    <property type="entry name" value="MFS general substrate transporter"/>
    <property type="match status" value="1"/>
</dbReference>
<dbReference type="EMBL" id="JJRY01000009">
    <property type="protein sequence ID" value="KEF38074.1"/>
    <property type="molecule type" value="Genomic_DNA"/>
</dbReference>
<keyword evidence="1" id="KW-1133">Transmembrane helix</keyword>
<proteinExistence type="predicted"/>
<dbReference type="AlphaFoldDB" id="A0A072NK61"/>
<keyword evidence="1" id="KW-0472">Membrane</keyword>
<dbReference type="PATRIC" id="fig|1348973.3.peg.2411"/>
<name>A0A072NK61_SCHAZ</name>